<evidence type="ECO:0000256" key="1">
    <source>
        <dbReference type="ARBA" id="ARBA00022723"/>
    </source>
</evidence>
<gene>
    <name evidence="8" type="ORF">PNOK_0535000</name>
</gene>
<dbReference type="Pfam" id="PF00412">
    <property type="entry name" value="LIM"/>
    <property type="match status" value="2"/>
</dbReference>
<feature type="region of interest" description="Disordered" evidence="6">
    <location>
        <begin position="1"/>
        <end position="25"/>
    </location>
</feature>
<accession>A0A286UG49</accession>
<dbReference type="Gene3D" id="2.10.110.10">
    <property type="entry name" value="Cysteine Rich Protein"/>
    <property type="match status" value="2"/>
</dbReference>
<evidence type="ECO:0000256" key="5">
    <source>
        <dbReference type="PROSITE-ProRule" id="PRU00125"/>
    </source>
</evidence>
<feature type="compositionally biased region" description="Basic and acidic residues" evidence="6">
    <location>
        <begin position="148"/>
        <end position="160"/>
    </location>
</feature>
<sequence length="198" mass="21822">MSSVAHDTQRTALGGNGPVSESEYDRPCTGCSDSIGSDTGGVAVQFGNSLWHVDCFKCAKCRNQVYADTDLLLLSDGSPICPNCYNCNVCKKPISVEAIVTGDDTFHPECFTCRSCKSQIDELVFAKTSKGIYCMKCHNERVARSRKVKEEKREREKERAALVSSVGRSTSTTSEAVSVSGQRENEHATRAFYRLYHL</sequence>
<keyword evidence="2" id="KW-0677">Repeat</keyword>
<dbReference type="STRING" id="2282107.A0A286UG49"/>
<keyword evidence="4 5" id="KW-0440">LIM domain</keyword>
<evidence type="ECO:0000313" key="8">
    <source>
        <dbReference type="EMBL" id="PAV18508.1"/>
    </source>
</evidence>
<dbReference type="SMART" id="SM00132">
    <property type="entry name" value="LIM"/>
    <property type="match status" value="2"/>
</dbReference>
<evidence type="ECO:0000313" key="9">
    <source>
        <dbReference type="Proteomes" id="UP000217199"/>
    </source>
</evidence>
<feature type="region of interest" description="Disordered" evidence="6">
    <location>
        <begin position="148"/>
        <end position="181"/>
    </location>
</feature>
<proteinExistence type="predicted"/>
<comment type="caution">
    <text evidence="8">The sequence shown here is derived from an EMBL/GenBank/DDBJ whole genome shotgun (WGS) entry which is preliminary data.</text>
</comment>
<dbReference type="PROSITE" id="PS50023">
    <property type="entry name" value="LIM_DOMAIN_2"/>
    <property type="match status" value="1"/>
</dbReference>
<dbReference type="PANTHER" id="PTHR24205">
    <property type="entry name" value="FOUR AND A HALF LIM DOMAINS PROTEIN"/>
    <property type="match status" value="1"/>
</dbReference>
<protein>
    <submittedName>
        <fullName evidence="8">Signal transducer</fullName>
    </submittedName>
</protein>
<keyword evidence="3 5" id="KW-0862">Zinc</keyword>
<dbReference type="GO" id="GO:0046872">
    <property type="term" value="F:metal ion binding"/>
    <property type="evidence" value="ECO:0007669"/>
    <property type="project" value="UniProtKB-KW"/>
</dbReference>
<organism evidence="8 9">
    <name type="scientific">Pyrrhoderma noxium</name>
    <dbReference type="NCBI Taxonomy" id="2282107"/>
    <lineage>
        <taxon>Eukaryota</taxon>
        <taxon>Fungi</taxon>
        <taxon>Dikarya</taxon>
        <taxon>Basidiomycota</taxon>
        <taxon>Agaricomycotina</taxon>
        <taxon>Agaricomycetes</taxon>
        <taxon>Hymenochaetales</taxon>
        <taxon>Hymenochaetaceae</taxon>
        <taxon>Pyrrhoderma</taxon>
    </lineage>
</organism>
<feature type="domain" description="LIM zinc-binding" evidence="7">
    <location>
        <begin position="85"/>
        <end position="144"/>
    </location>
</feature>
<reference evidence="8 9" key="1">
    <citation type="journal article" date="2017" name="Mol. Ecol.">
        <title>Comparative and population genomic landscape of Phellinus noxius: A hypervariable fungus causing root rot in trees.</title>
        <authorList>
            <person name="Chung C.L."/>
            <person name="Lee T.J."/>
            <person name="Akiba M."/>
            <person name="Lee H.H."/>
            <person name="Kuo T.H."/>
            <person name="Liu D."/>
            <person name="Ke H.M."/>
            <person name="Yokoi T."/>
            <person name="Roa M.B."/>
            <person name="Lu M.J."/>
            <person name="Chang Y.Y."/>
            <person name="Ann P.J."/>
            <person name="Tsai J.N."/>
            <person name="Chen C.Y."/>
            <person name="Tzean S.S."/>
            <person name="Ota Y."/>
            <person name="Hattori T."/>
            <person name="Sahashi N."/>
            <person name="Liou R.F."/>
            <person name="Kikuchi T."/>
            <person name="Tsai I.J."/>
        </authorList>
    </citation>
    <scope>NUCLEOTIDE SEQUENCE [LARGE SCALE GENOMIC DNA]</scope>
    <source>
        <strain evidence="8 9">FFPRI411160</strain>
    </source>
</reference>
<dbReference type="OrthoDB" id="2987153at2759"/>
<dbReference type="PROSITE" id="PS00478">
    <property type="entry name" value="LIM_DOMAIN_1"/>
    <property type="match status" value="1"/>
</dbReference>
<evidence type="ECO:0000256" key="4">
    <source>
        <dbReference type="ARBA" id="ARBA00023038"/>
    </source>
</evidence>
<evidence type="ECO:0000259" key="7">
    <source>
        <dbReference type="PROSITE" id="PS50023"/>
    </source>
</evidence>
<dbReference type="SUPFAM" id="SSF57716">
    <property type="entry name" value="Glucocorticoid receptor-like (DNA-binding domain)"/>
    <property type="match status" value="1"/>
</dbReference>
<dbReference type="AlphaFoldDB" id="A0A286UG49"/>
<dbReference type="InterPro" id="IPR001781">
    <property type="entry name" value="Znf_LIM"/>
</dbReference>
<dbReference type="GO" id="GO:0005634">
    <property type="term" value="C:nucleus"/>
    <property type="evidence" value="ECO:0007669"/>
    <property type="project" value="TreeGrafter"/>
</dbReference>
<evidence type="ECO:0000256" key="3">
    <source>
        <dbReference type="ARBA" id="ARBA00022833"/>
    </source>
</evidence>
<dbReference type="Proteomes" id="UP000217199">
    <property type="component" value="Unassembled WGS sequence"/>
</dbReference>
<dbReference type="InParanoid" id="A0A286UG49"/>
<dbReference type="PANTHER" id="PTHR24205:SF16">
    <property type="entry name" value="GH01042P-RELATED"/>
    <property type="match status" value="1"/>
</dbReference>
<evidence type="ECO:0000256" key="6">
    <source>
        <dbReference type="SAM" id="MobiDB-lite"/>
    </source>
</evidence>
<name>A0A286UG49_9AGAM</name>
<dbReference type="CDD" id="cd08368">
    <property type="entry name" value="LIM"/>
    <property type="match status" value="1"/>
</dbReference>
<evidence type="ECO:0000256" key="2">
    <source>
        <dbReference type="ARBA" id="ARBA00022737"/>
    </source>
</evidence>
<dbReference type="EMBL" id="NBII01000005">
    <property type="protein sequence ID" value="PAV18508.1"/>
    <property type="molecule type" value="Genomic_DNA"/>
</dbReference>
<keyword evidence="9" id="KW-1185">Reference proteome</keyword>
<dbReference type="GO" id="GO:0003712">
    <property type="term" value="F:transcription coregulator activity"/>
    <property type="evidence" value="ECO:0007669"/>
    <property type="project" value="TreeGrafter"/>
</dbReference>
<keyword evidence="1 5" id="KW-0479">Metal-binding</keyword>
<dbReference type="GO" id="GO:0030695">
    <property type="term" value="F:GTPase regulator activity"/>
    <property type="evidence" value="ECO:0007669"/>
    <property type="project" value="UniProtKB-ARBA"/>
</dbReference>